<dbReference type="AlphaFoldDB" id="A0A199VT11"/>
<accession>A0A199VT11</accession>
<reference evidence="1 2" key="1">
    <citation type="journal article" date="2016" name="DNA Res.">
        <title>The draft genome of MD-2 pineapple using hybrid error correction of long reads.</title>
        <authorList>
            <person name="Redwan R.M."/>
            <person name="Saidin A."/>
            <person name="Kumar S.V."/>
        </authorList>
    </citation>
    <scope>NUCLEOTIDE SEQUENCE [LARGE SCALE GENOMIC DNA]</scope>
    <source>
        <strain evidence="2">cv. MD2</strain>
        <tissue evidence="1">Leaf</tissue>
    </source>
</reference>
<dbReference type="EMBL" id="LSRQ01000931">
    <property type="protein sequence ID" value="OAY80189.1"/>
    <property type="molecule type" value="Genomic_DNA"/>
</dbReference>
<comment type="caution">
    <text evidence="1">The sequence shown here is derived from an EMBL/GenBank/DDBJ whole genome shotgun (WGS) entry which is preliminary data.</text>
</comment>
<dbReference type="Proteomes" id="UP000092600">
    <property type="component" value="Unassembled WGS sequence"/>
</dbReference>
<name>A0A199VT11_ANACO</name>
<gene>
    <name evidence="1" type="ORF">ACMD2_15946</name>
</gene>
<evidence type="ECO:0000313" key="1">
    <source>
        <dbReference type="EMBL" id="OAY80189.1"/>
    </source>
</evidence>
<protein>
    <recommendedName>
        <fullName evidence="3">DDE Tnp4 domain-containing protein</fullName>
    </recommendedName>
</protein>
<proteinExistence type="predicted"/>
<sequence length="174" mass="19577">MGRKKKTTVSDAEAEAEGAGAIPSAIAGAVEGKSLYERSRIRVRQFTLKLWFSGSKYYLVDSGYANTDRVFCTLPMRVLRNVVEKTFGTLKKRFKILNHATPFSYNVQCLIAMACHVTEILLMWTLTIRGLLQLKAMIQDVDVCFTETGLCVVVDFRLEWSLLKTIVVMANNIT</sequence>
<evidence type="ECO:0000313" key="2">
    <source>
        <dbReference type="Proteomes" id="UP000092600"/>
    </source>
</evidence>
<organism evidence="1 2">
    <name type="scientific">Ananas comosus</name>
    <name type="common">Pineapple</name>
    <name type="synonym">Ananas ananas</name>
    <dbReference type="NCBI Taxonomy" id="4615"/>
    <lineage>
        <taxon>Eukaryota</taxon>
        <taxon>Viridiplantae</taxon>
        <taxon>Streptophyta</taxon>
        <taxon>Embryophyta</taxon>
        <taxon>Tracheophyta</taxon>
        <taxon>Spermatophyta</taxon>
        <taxon>Magnoliopsida</taxon>
        <taxon>Liliopsida</taxon>
        <taxon>Poales</taxon>
        <taxon>Bromeliaceae</taxon>
        <taxon>Bromelioideae</taxon>
        <taxon>Ananas</taxon>
    </lineage>
</organism>
<evidence type="ECO:0008006" key="3">
    <source>
        <dbReference type="Google" id="ProtNLM"/>
    </source>
</evidence>